<keyword evidence="1" id="KW-1015">Disulfide bond</keyword>
<name>A0A6P7GF65_DIAVI</name>
<organism evidence="7">
    <name type="scientific">Diabrotica virgifera virgifera</name>
    <name type="common">western corn rootworm</name>
    <dbReference type="NCBI Taxonomy" id="50390"/>
    <lineage>
        <taxon>Eukaryota</taxon>
        <taxon>Metazoa</taxon>
        <taxon>Ecdysozoa</taxon>
        <taxon>Arthropoda</taxon>
        <taxon>Hexapoda</taxon>
        <taxon>Insecta</taxon>
        <taxon>Pterygota</taxon>
        <taxon>Neoptera</taxon>
        <taxon>Endopterygota</taxon>
        <taxon>Coleoptera</taxon>
        <taxon>Polyphaga</taxon>
        <taxon>Cucujiformia</taxon>
        <taxon>Chrysomeloidea</taxon>
        <taxon>Chrysomelidae</taxon>
        <taxon>Galerucinae</taxon>
        <taxon>Diabroticina</taxon>
        <taxon>Diabroticites</taxon>
        <taxon>Diabrotica</taxon>
    </lineage>
</organism>
<evidence type="ECO:0000256" key="3">
    <source>
        <dbReference type="SAM" id="SignalP"/>
    </source>
</evidence>
<dbReference type="PROSITE" id="PS00514">
    <property type="entry name" value="FIBRINOGEN_C_1"/>
    <property type="match status" value="1"/>
</dbReference>
<evidence type="ECO:0000313" key="7">
    <source>
        <dbReference type="RefSeq" id="XP_028148236.1"/>
    </source>
</evidence>
<dbReference type="SMART" id="SM00186">
    <property type="entry name" value="FBG"/>
    <property type="match status" value="1"/>
</dbReference>
<comment type="function">
    <text evidence="2">Lectin involved in innate immunity. Agglutinates all types of human erythrocytes, Gram-positive and Gram-negative bacteria. Has a stronger agglutinating activity towards Gram-negative bacteria than towards Gram-positive bacteria. Specifically recognizes acetyl group-containing substances on agglutinated cells. The hemagglutinating activity was inhibited by EDTA, acetyl group-containing mono- and disaccharides, N-acetyl derivatives of amino acids, other acetyl group-containing substances, propionamide and benzamide. Enhances the antimicrobial activity of big defensin against Gram-positive bacteria but not against Gram-negative bacteria.</text>
</comment>
<dbReference type="EnsemblMetazoa" id="XM_050642865.1">
    <property type="protein sequence ID" value="XP_050498822.1"/>
    <property type="gene ID" value="LOC126879681"/>
</dbReference>
<dbReference type="GO" id="GO:0030246">
    <property type="term" value="F:carbohydrate binding"/>
    <property type="evidence" value="ECO:0007669"/>
    <property type="project" value="UniProtKB-ARBA"/>
</dbReference>
<dbReference type="AlphaFoldDB" id="A0A6P7GF65"/>
<evidence type="ECO:0000256" key="1">
    <source>
        <dbReference type="ARBA" id="ARBA00023157"/>
    </source>
</evidence>
<proteinExistence type="predicted"/>
<dbReference type="OrthoDB" id="6350391at2759"/>
<dbReference type="GO" id="GO:0005615">
    <property type="term" value="C:extracellular space"/>
    <property type="evidence" value="ECO:0007669"/>
    <property type="project" value="TreeGrafter"/>
</dbReference>
<dbReference type="SUPFAM" id="SSF56496">
    <property type="entry name" value="Fibrinogen C-terminal domain-like"/>
    <property type="match status" value="1"/>
</dbReference>
<sequence>MISFVVLLLICAKFGVSQSPAEVVSAPNPINVKFTKSIDFTVEGGTNSWKDDLRKFLFQENEAFNLGTKKDNENVSNKSSSGLHKYENTLKNIFDKCKYMVGKSQIPFCLLNPAQTFSEADHVYPSSCKEILKSGKNKSDVYIIKPKTSNKPFAVLCDMEIKGGGWTHIQRRFDGSQDFYLPWRDYKFGFGNLMGEFWIGLENIYDMTAFETSELLVELTDTDKKNSYAQYTSFSIGNEKDGYILNKLEGYSGDAGDSLTYHLNQKFSTLDVDQDNNISGNCAQQYEGAWWYKECHYSNLNGKFMTLVLPEAYKYHGLNWQINKGYANLAGSRMMIRPVRE</sequence>
<dbReference type="InterPro" id="IPR020837">
    <property type="entry name" value="Fibrinogen_CS"/>
</dbReference>
<reference evidence="7" key="1">
    <citation type="submission" date="2025-04" db="UniProtKB">
        <authorList>
            <consortium name="RefSeq"/>
        </authorList>
    </citation>
    <scope>IDENTIFICATION</scope>
    <source>
        <tissue evidence="7">Whole insect</tissue>
    </source>
</reference>
<protein>
    <submittedName>
        <fullName evidence="7">Ficolin-2-like</fullName>
    </submittedName>
</protein>
<dbReference type="Gene3D" id="3.90.215.10">
    <property type="entry name" value="Gamma Fibrinogen, chain A, domain 1"/>
    <property type="match status" value="1"/>
</dbReference>
<feature type="chain" id="PRO_5028370634" evidence="3">
    <location>
        <begin position="18"/>
        <end position="341"/>
    </location>
</feature>
<dbReference type="InterPro" id="IPR002181">
    <property type="entry name" value="Fibrinogen_a/b/g_C_dom"/>
</dbReference>
<reference evidence="5" key="2">
    <citation type="submission" date="2025-05" db="UniProtKB">
        <authorList>
            <consortium name="EnsemblMetazoa"/>
        </authorList>
    </citation>
    <scope>IDENTIFICATION</scope>
</reference>
<dbReference type="PANTHER" id="PTHR19143">
    <property type="entry name" value="FIBRINOGEN/TENASCIN/ANGIOPOEITIN"/>
    <property type="match status" value="1"/>
</dbReference>
<dbReference type="CDD" id="cd00087">
    <property type="entry name" value="FReD"/>
    <property type="match status" value="1"/>
</dbReference>
<dbReference type="InterPro" id="IPR050373">
    <property type="entry name" value="Fibrinogen_C-term_domain"/>
</dbReference>
<gene>
    <name evidence="7" type="primary">LOC114341624</name>
</gene>
<keyword evidence="3" id="KW-0732">Signal</keyword>
<keyword evidence="6" id="KW-1185">Reference proteome</keyword>
<dbReference type="InterPro" id="IPR014716">
    <property type="entry name" value="Fibrinogen_a/b/g_C_1"/>
</dbReference>
<feature type="signal peptide" evidence="3">
    <location>
        <begin position="1"/>
        <end position="17"/>
    </location>
</feature>
<dbReference type="Proteomes" id="UP001652700">
    <property type="component" value="Unplaced"/>
</dbReference>
<accession>A0A6P7GF65</accession>
<evidence type="ECO:0000313" key="5">
    <source>
        <dbReference type="EnsemblMetazoa" id="XP_050498822.1"/>
    </source>
</evidence>
<dbReference type="NCBIfam" id="NF040941">
    <property type="entry name" value="GGGWT_bact"/>
    <property type="match status" value="1"/>
</dbReference>
<dbReference type="FunCoup" id="A0A6P7GF65">
    <property type="interactions" value="51"/>
</dbReference>
<dbReference type="Pfam" id="PF00147">
    <property type="entry name" value="Fibrinogen_C"/>
    <property type="match status" value="1"/>
</dbReference>
<evidence type="ECO:0000259" key="4">
    <source>
        <dbReference type="PROSITE" id="PS51406"/>
    </source>
</evidence>
<feature type="domain" description="Fibrinogen C-terminal" evidence="4">
    <location>
        <begin position="119"/>
        <end position="340"/>
    </location>
</feature>
<dbReference type="PROSITE" id="PS51406">
    <property type="entry name" value="FIBRINOGEN_C_2"/>
    <property type="match status" value="1"/>
</dbReference>
<dbReference type="FunFam" id="3.90.215.10:FF:000001">
    <property type="entry name" value="Tenascin isoform 1"/>
    <property type="match status" value="1"/>
</dbReference>
<dbReference type="InParanoid" id="A0A6P7GF65"/>
<evidence type="ECO:0000313" key="6">
    <source>
        <dbReference type="Proteomes" id="UP001652700"/>
    </source>
</evidence>
<dbReference type="InterPro" id="IPR036056">
    <property type="entry name" value="Fibrinogen-like_C"/>
</dbReference>
<evidence type="ECO:0000256" key="2">
    <source>
        <dbReference type="ARBA" id="ARBA00053344"/>
    </source>
</evidence>
<dbReference type="PANTHER" id="PTHR19143:SF458">
    <property type="entry name" value="FIBRINOGEN C-TERMINAL DOMAIN-CONTAINING PROTEIN-RELATED"/>
    <property type="match status" value="1"/>
</dbReference>
<dbReference type="RefSeq" id="XP_028148236.1">
    <property type="nucleotide sequence ID" value="XM_028292435.1"/>
</dbReference>